<dbReference type="EMBL" id="CP012808">
    <property type="protein sequence ID" value="ALH95014.1"/>
    <property type="molecule type" value="Genomic_DNA"/>
</dbReference>
<dbReference type="Proteomes" id="UP000064939">
    <property type="component" value="Chromosome"/>
</dbReference>
<accession>A0A0N9VY10</accession>
<evidence type="ECO:0000313" key="2">
    <source>
        <dbReference type="Proteomes" id="UP000064939"/>
    </source>
</evidence>
<protein>
    <submittedName>
        <fullName evidence="1">Uncharacterized protein</fullName>
    </submittedName>
</protein>
<dbReference type="SUPFAM" id="SSF50998">
    <property type="entry name" value="Quinoprotein alcohol dehydrogenase-like"/>
    <property type="match status" value="1"/>
</dbReference>
<evidence type="ECO:0000313" key="1">
    <source>
        <dbReference type="EMBL" id="ALH95014.1"/>
    </source>
</evidence>
<name>A0A0N9VY10_9GAMM</name>
<proteinExistence type="predicted"/>
<sequence length="1346" mass="148015">MMKMKKINNNDSRPHLFQKIAMMSVSTTITLLLCVSTASYASDIEIYKEARSGKVTLMFALDISGSMTNSGSYDLPAGCNATNSINDNFNNPSLGISYSRQYKACNQTVTTVTPVEKQVTVKVYSYYRYRQGTTSSPNYQWYKCSSTTDGTSENRSNCTYTISAPSNSVLNGFLSETNGTRNTYYYKNQTKTIIENVTSTTTTQVGKHYRRLDRVRDAMYQLLYGSNAITDDRVIGLSVFPYDTGGSSLQEKTQILVPARPLNELVNGVPQRQKIMQAIASINGTSGTPTANIYAEAASYLFGTKTFGEISTLTNARRYRSYTSQSTTWYQQCNNFQNNTCVTWSSRQNNRPSGWPTTSSYSCTFSDSSSNRNGSCWDYSGNFINSSELGNSGFFESASDTWNTNQTAYKKPESLIQTDTQKLCSGQGIYLLTDGEPNGGNQASGLMKNALAGHGPSFSCASSSSGWACMHEFVKNLLDESKNPLGLKVKTAIVGFGNDFNSVPSYSPSLSETENINNINNSSADSDQKNAAKLGVWGQGGWYSGSSVEDVINSVRDFVNNLSTEIPAVTTGTSTIPVDHLNPSALQNFAYYPQFQPTPEKNYRLWVGNLKKYLVSENGLLRDKLNNLFVDQQGKILNNYDLLSANSVGNVNQDDENILGSDKNRLVGGVKSRLKLRTLNGQIQRKVLTDRAATPTENTYLDMTTLRSLDLSTLSSSDPARGYLISLLGYRVNAKYPETITNDVLNQAAELRQIGAIMHSSPLLLTNKGKVTFSEQQLGSDLREDYVLFGTTQGVLHVVDAKTGEEKFAFVPNIMVENQKEAFMNVDSVIGTPDQLYYGVDGAWTAYTEYVNTDQNILTVGAGAYNQEGKQLVYGGLRMGGRNYYALDLRDIDQPKLLFSIKPQGDCSETNPLGCMGQSWSKPTLTWVNWKGTKKLVMLVGGGYDAEGLPQAIHNMPETTEAQRIAKAAKIKHYKGYEYDDYQQTNKVGAGVYMFDALDGSLLWWASANATAQTTTPTYVPTTGASSSYDADLKYSVVSQIRAIDRDGDGLTDHLYFGDLGGQIWRIDLNNQVNKPELFAKAPTRILNLNRGAESPRFYEMPSFSTFSNRGEVFAVVSIGSGNRSQPLAAYSTTAGYNEDGVYSIYDKDVARSNLFTINQDQQYVVTGATLKTRNITLLPEGDSLSGTEVNQLVGLNDQNRFSLSSIRAPYALTQGWYYLFKSSLIQSEKVMATPLVINNDMFVTTFDSSRDGLSGDCGAGVKGESFMTLFCMPFGQCNEGDKTTYRLNLGVGIVGGAVGAGDSAGMTRLIVANLNTSALTGNAIANKRYQTINKLISQRWYDRHY</sequence>
<keyword evidence="2" id="KW-1185">Reference proteome</keyword>
<organism evidence="1 2">
    <name type="scientific">Acinetobacter equi</name>
    <dbReference type="NCBI Taxonomy" id="1324350"/>
    <lineage>
        <taxon>Bacteria</taxon>
        <taxon>Pseudomonadati</taxon>
        <taxon>Pseudomonadota</taxon>
        <taxon>Gammaproteobacteria</taxon>
        <taxon>Moraxellales</taxon>
        <taxon>Moraxellaceae</taxon>
        <taxon>Acinetobacter</taxon>
    </lineage>
</organism>
<dbReference type="InterPro" id="IPR011047">
    <property type="entry name" value="Quinoprotein_ADH-like_sf"/>
</dbReference>
<gene>
    <name evidence="1" type="ORF">AOY20_05370</name>
</gene>
<dbReference type="KEGG" id="aei:AOY20_05370"/>
<dbReference type="STRING" id="1324350.AOY20_05370"/>
<reference evidence="1 2" key="1">
    <citation type="journal article" date="2015" name="Int. J. Syst. Evol. Microbiol.">
        <title>Acinetobacter equi sp. nov. isolated from horse faeces.</title>
        <authorList>
            <person name="Poppel M.T."/>
            <person name="Skiebe E."/>
            <person name="Laue M."/>
            <person name="Bergmann H."/>
            <person name="Ebersberger I."/>
            <person name="Garn T."/>
            <person name="Fruth A."/>
            <person name="Baumgardt S."/>
            <person name="Busse H.J."/>
            <person name="Wilharm G."/>
        </authorList>
    </citation>
    <scope>NUCLEOTIDE SEQUENCE [LARGE SCALE GENOMIC DNA]</scope>
    <source>
        <strain evidence="1 2">114</strain>
    </source>
</reference>